<evidence type="ECO:0000256" key="10">
    <source>
        <dbReference type="ARBA" id="ARBA00023329"/>
    </source>
</evidence>
<comment type="subcellular location">
    <subcellularLocation>
        <location evidence="2">Cytoplasmic vesicle</location>
        <location evidence="2">COPI-coated vesicle membrane</location>
        <topology evidence="2">Peripheral membrane protein</topology>
        <orientation evidence="2">Cytoplasmic side</orientation>
    </subcellularLocation>
    <subcellularLocation>
        <location evidence="1">Golgi apparatus membrane</location>
        <topology evidence="1">Peripheral membrane protein</topology>
        <orientation evidence="1">Cytoplasmic side</orientation>
    </subcellularLocation>
</comment>
<comment type="function">
    <text evidence="11">The coatomer is a cytosolic protein complex that binds to dilysine motifs and reversibly associates with Golgi non-clathrin-coated vesicles, which further mediate biosynthetic protein transport from the ER, via the Golgi up to the trans Golgi network. The coatomer complex is required for budding from Golgi membranes, and is essential for the retrograde Golgi-to-ER transport of dilysine-tagged proteins.</text>
</comment>
<dbReference type="GO" id="GO:0005198">
    <property type="term" value="F:structural molecule activity"/>
    <property type="evidence" value="ECO:0007669"/>
    <property type="project" value="UniProtKB-UniRule"/>
</dbReference>
<evidence type="ECO:0000256" key="6">
    <source>
        <dbReference type="ARBA" id="ARBA00022892"/>
    </source>
</evidence>
<dbReference type="PIRSF" id="PIRSF016478">
    <property type="entry name" value="Coatomer_esu"/>
    <property type="match status" value="1"/>
</dbReference>
<name>A0A9W4XF47_9ASCO</name>
<protein>
    <recommendedName>
        <fullName evidence="11">Coatomer subunit epsilon</fullName>
    </recommendedName>
</protein>
<dbReference type="InterPro" id="IPR011990">
    <property type="entry name" value="TPR-like_helical_dom_sf"/>
</dbReference>
<evidence type="ECO:0000256" key="11">
    <source>
        <dbReference type="PIRNR" id="PIRNR016478"/>
    </source>
</evidence>
<proteinExistence type="inferred from homology"/>
<dbReference type="GO" id="GO:0006891">
    <property type="term" value="P:intra-Golgi vesicle-mediated transport"/>
    <property type="evidence" value="ECO:0007669"/>
    <property type="project" value="TreeGrafter"/>
</dbReference>
<evidence type="ECO:0000256" key="8">
    <source>
        <dbReference type="ARBA" id="ARBA00023034"/>
    </source>
</evidence>
<keyword evidence="9 11" id="KW-0472">Membrane</keyword>
<dbReference type="GO" id="GO:0000139">
    <property type="term" value="C:Golgi membrane"/>
    <property type="evidence" value="ECO:0007669"/>
    <property type="project" value="UniProtKB-SubCell"/>
</dbReference>
<evidence type="ECO:0000256" key="5">
    <source>
        <dbReference type="ARBA" id="ARBA00022490"/>
    </source>
</evidence>
<keyword evidence="5 11" id="KW-0963">Cytoplasm</keyword>
<keyword evidence="10 11" id="KW-0968">Cytoplasmic vesicle</keyword>
<dbReference type="AlphaFoldDB" id="A0A9W4XF47"/>
<reference evidence="12" key="1">
    <citation type="submission" date="2022-12" db="EMBL/GenBank/DDBJ databases">
        <authorList>
            <person name="Brejova B."/>
        </authorList>
    </citation>
    <scope>NUCLEOTIDE SEQUENCE</scope>
</reference>
<dbReference type="GO" id="GO:0006888">
    <property type="term" value="P:endoplasmic reticulum to Golgi vesicle-mediated transport"/>
    <property type="evidence" value="ECO:0007669"/>
    <property type="project" value="TreeGrafter"/>
</dbReference>
<evidence type="ECO:0000256" key="4">
    <source>
        <dbReference type="ARBA" id="ARBA00022448"/>
    </source>
</evidence>
<evidence type="ECO:0000256" key="2">
    <source>
        <dbReference type="ARBA" id="ARBA00004347"/>
    </source>
</evidence>
<dbReference type="Gene3D" id="1.25.40.10">
    <property type="entry name" value="Tetratricopeptide repeat domain"/>
    <property type="match status" value="1"/>
</dbReference>
<evidence type="ECO:0000256" key="1">
    <source>
        <dbReference type="ARBA" id="ARBA00004255"/>
    </source>
</evidence>
<comment type="caution">
    <text evidence="12">The sequence shown here is derived from an EMBL/GenBank/DDBJ whole genome shotgun (WGS) entry which is preliminary data.</text>
</comment>
<dbReference type="GO" id="GO:0030126">
    <property type="term" value="C:COPI vesicle coat"/>
    <property type="evidence" value="ECO:0007669"/>
    <property type="project" value="TreeGrafter"/>
</dbReference>
<dbReference type="Pfam" id="PF04733">
    <property type="entry name" value="Coatomer_E"/>
    <property type="match status" value="1"/>
</dbReference>
<organism evidence="12 13">
    <name type="scientific">Candida verbasci</name>
    <dbReference type="NCBI Taxonomy" id="1227364"/>
    <lineage>
        <taxon>Eukaryota</taxon>
        <taxon>Fungi</taxon>
        <taxon>Dikarya</taxon>
        <taxon>Ascomycota</taxon>
        <taxon>Saccharomycotina</taxon>
        <taxon>Pichiomycetes</taxon>
        <taxon>Debaryomycetaceae</taxon>
        <taxon>Candida/Lodderomyces clade</taxon>
        <taxon>Candida</taxon>
    </lineage>
</organism>
<keyword evidence="4 11" id="KW-0813">Transport</keyword>
<accession>A0A9W4XF47</accession>
<dbReference type="EMBL" id="CANTUO010000005">
    <property type="protein sequence ID" value="CAI5760099.1"/>
    <property type="molecule type" value="Genomic_DNA"/>
</dbReference>
<keyword evidence="13" id="KW-1185">Reference proteome</keyword>
<evidence type="ECO:0000256" key="9">
    <source>
        <dbReference type="ARBA" id="ARBA00023136"/>
    </source>
</evidence>
<evidence type="ECO:0000313" key="12">
    <source>
        <dbReference type="EMBL" id="CAI5760099.1"/>
    </source>
</evidence>
<comment type="similarity">
    <text evidence="3 11">Belongs to the COPE family.</text>
</comment>
<dbReference type="PANTHER" id="PTHR10805">
    <property type="entry name" value="COATOMER SUBUNIT EPSILON"/>
    <property type="match status" value="1"/>
</dbReference>
<dbReference type="InterPro" id="IPR006822">
    <property type="entry name" value="Coatomer_esu"/>
</dbReference>
<dbReference type="Proteomes" id="UP001152885">
    <property type="component" value="Unassembled WGS sequence"/>
</dbReference>
<keyword evidence="7 11" id="KW-0653">Protein transport</keyword>
<dbReference type="GO" id="GO:0006890">
    <property type="term" value="P:retrograde vesicle-mediated transport, Golgi to endoplasmic reticulum"/>
    <property type="evidence" value="ECO:0007669"/>
    <property type="project" value="UniProtKB-UniRule"/>
</dbReference>
<keyword evidence="8 11" id="KW-0333">Golgi apparatus</keyword>
<dbReference type="GO" id="GO:0015031">
    <property type="term" value="P:protein transport"/>
    <property type="evidence" value="ECO:0007669"/>
    <property type="project" value="UniProtKB-UniRule"/>
</dbReference>
<evidence type="ECO:0000313" key="13">
    <source>
        <dbReference type="Proteomes" id="UP001152885"/>
    </source>
</evidence>
<evidence type="ECO:0000256" key="7">
    <source>
        <dbReference type="ARBA" id="ARBA00022927"/>
    </source>
</evidence>
<sequence length="313" mass="36353">MDIFSDSGELYTIRNQFHTYQHNKVIQYDLNSFSPDVQLKVLEYQIRSTIALEQDASNLIENGKSLFPDSEELFQLLSAWNDLKDFGTDDSTYFEDIKEGKFELQAILTTLYLIKFEKDIDQAIVFLSSYINSVNTLKKYNELEPFLILIQLYLIKGNLKMAINIFENLKKDFPDSARDSTIYQVFESWILSIKNETDNINNSYYFYDEILASDFGDDSEPKGKFKILNVLLVLTLQLRHVPEAQELIEQMKSLNVVDDNFIANQITLKNILGDDTNDLISQLRKLNPEHDLIKDLDAKELIFDEIATKYKSV</sequence>
<gene>
    <name evidence="12" type="ORF">CANVERA_P4610</name>
</gene>
<keyword evidence="6 11" id="KW-0931">ER-Golgi transport</keyword>
<evidence type="ECO:0000256" key="3">
    <source>
        <dbReference type="ARBA" id="ARBA00008827"/>
    </source>
</evidence>
<dbReference type="OrthoDB" id="310217at2759"/>
<dbReference type="PANTHER" id="PTHR10805:SF0">
    <property type="entry name" value="COATOMER SUBUNIT EPSILON"/>
    <property type="match status" value="1"/>
</dbReference>